<sequence length="96" mass="10744">MADHRARLTLILTIDGTGYVVRPIRTDDPDLIRAFRLIKAKNRRGSGPIYDIAEHSYGVTCDCPDFIWKREGLDPLGCIHIRAMRAVGLLPATVLN</sequence>
<accession>A0ABT6F4R3</accession>
<keyword evidence="2" id="KW-1185">Reference proteome</keyword>
<organism evidence="1 2">
    <name type="scientific">Paludisphaera mucosa</name>
    <dbReference type="NCBI Taxonomy" id="3030827"/>
    <lineage>
        <taxon>Bacteria</taxon>
        <taxon>Pseudomonadati</taxon>
        <taxon>Planctomycetota</taxon>
        <taxon>Planctomycetia</taxon>
        <taxon>Isosphaerales</taxon>
        <taxon>Isosphaeraceae</taxon>
        <taxon>Paludisphaera</taxon>
    </lineage>
</organism>
<name>A0ABT6F4R3_9BACT</name>
<dbReference type="EMBL" id="JARRAG010000001">
    <property type="protein sequence ID" value="MDG3002571.1"/>
    <property type="molecule type" value="Genomic_DNA"/>
</dbReference>
<dbReference type="RefSeq" id="WP_277858935.1">
    <property type="nucleotide sequence ID" value="NZ_JARRAG010000001.1"/>
</dbReference>
<evidence type="ECO:0000313" key="1">
    <source>
        <dbReference type="EMBL" id="MDG3002571.1"/>
    </source>
</evidence>
<evidence type="ECO:0008006" key="3">
    <source>
        <dbReference type="Google" id="ProtNLM"/>
    </source>
</evidence>
<comment type="caution">
    <text evidence="1">The sequence shown here is derived from an EMBL/GenBank/DDBJ whole genome shotgun (WGS) entry which is preliminary data.</text>
</comment>
<gene>
    <name evidence="1" type="ORF">PZE19_02120</name>
</gene>
<proteinExistence type="predicted"/>
<reference evidence="1 2" key="1">
    <citation type="submission" date="2023-03" db="EMBL/GenBank/DDBJ databases">
        <title>Paludisphaera mucosa sp. nov. a novel planctomycete from northern fen.</title>
        <authorList>
            <person name="Ivanova A."/>
        </authorList>
    </citation>
    <scope>NUCLEOTIDE SEQUENCE [LARGE SCALE GENOMIC DNA]</scope>
    <source>
        <strain evidence="1 2">Pla2</strain>
    </source>
</reference>
<dbReference type="Proteomes" id="UP001216907">
    <property type="component" value="Unassembled WGS sequence"/>
</dbReference>
<evidence type="ECO:0000313" key="2">
    <source>
        <dbReference type="Proteomes" id="UP001216907"/>
    </source>
</evidence>
<protein>
    <recommendedName>
        <fullName evidence="3">SWIM-type domain-containing protein</fullName>
    </recommendedName>
</protein>